<evidence type="ECO:0000256" key="7">
    <source>
        <dbReference type="ARBA" id="ARBA00023242"/>
    </source>
</evidence>
<evidence type="ECO:0000259" key="10">
    <source>
        <dbReference type="PROSITE" id="PS50808"/>
    </source>
</evidence>
<dbReference type="InterPro" id="IPR036236">
    <property type="entry name" value="Znf_C2H2_sf"/>
</dbReference>
<name>A0A922M937_SPOEX</name>
<feature type="domain" description="BED-type" evidence="10">
    <location>
        <begin position="4"/>
        <end position="48"/>
    </location>
</feature>
<dbReference type="GO" id="GO:0009791">
    <property type="term" value="P:post-embryonic development"/>
    <property type="evidence" value="ECO:0007669"/>
    <property type="project" value="UniProtKB-ARBA"/>
</dbReference>
<evidence type="ECO:0000256" key="5">
    <source>
        <dbReference type="ARBA" id="ARBA00023015"/>
    </source>
</evidence>
<comment type="caution">
    <text evidence="11">The sequence shown here is derived from an EMBL/GenBank/DDBJ whole genome shotgun (WGS) entry which is preliminary data.</text>
</comment>
<dbReference type="GO" id="GO:0003677">
    <property type="term" value="F:DNA binding"/>
    <property type="evidence" value="ECO:0007669"/>
    <property type="project" value="InterPro"/>
</dbReference>
<keyword evidence="5" id="KW-0805">Transcription regulation</keyword>
<dbReference type="EMBL" id="JACEFF010000708">
    <property type="protein sequence ID" value="KAH9632474.1"/>
    <property type="molecule type" value="Genomic_DNA"/>
</dbReference>
<protein>
    <recommendedName>
        <fullName evidence="10">BED-type domain-containing protein</fullName>
    </recommendedName>
</protein>
<dbReference type="InterPro" id="IPR052035">
    <property type="entry name" value="ZnF_BED_domain_contain"/>
</dbReference>
<keyword evidence="4" id="KW-0862">Zinc</keyword>
<dbReference type="GO" id="GO:0005634">
    <property type="term" value="C:nucleus"/>
    <property type="evidence" value="ECO:0007669"/>
    <property type="project" value="UniProtKB-SubCell"/>
</dbReference>
<evidence type="ECO:0000256" key="8">
    <source>
        <dbReference type="PROSITE-ProRule" id="PRU00027"/>
    </source>
</evidence>
<dbReference type="Pfam" id="PF02892">
    <property type="entry name" value="zf-BED"/>
    <property type="match status" value="1"/>
</dbReference>
<accession>A0A922M937</accession>
<evidence type="ECO:0000313" key="12">
    <source>
        <dbReference type="Proteomes" id="UP000814243"/>
    </source>
</evidence>
<keyword evidence="2" id="KW-0479">Metal-binding</keyword>
<evidence type="ECO:0000256" key="3">
    <source>
        <dbReference type="ARBA" id="ARBA00022771"/>
    </source>
</evidence>
<feature type="region of interest" description="Disordered" evidence="9">
    <location>
        <begin position="65"/>
        <end position="85"/>
    </location>
</feature>
<keyword evidence="3 8" id="KW-0863">Zinc-finger</keyword>
<dbReference type="SUPFAM" id="SSF140996">
    <property type="entry name" value="Hermes dimerisation domain"/>
    <property type="match status" value="1"/>
</dbReference>
<dbReference type="InterPro" id="IPR003656">
    <property type="entry name" value="Znf_BED"/>
</dbReference>
<organism evidence="11 12">
    <name type="scientific">Spodoptera exigua</name>
    <name type="common">Beet armyworm</name>
    <name type="synonym">Noctua fulgens</name>
    <dbReference type="NCBI Taxonomy" id="7107"/>
    <lineage>
        <taxon>Eukaryota</taxon>
        <taxon>Metazoa</taxon>
        <taxon>Ecdysozoa</taxon>
        <taxon>Arthropoda</taxon>
        <taxon>Hexapoda</taxon>
        <taxon>Insecta</taxon>
        <taxon>Pterygota</taxon>
        <taxon>Neoptera</taxon>
        <taxon>Endopterygota</taxon>
        <taxon>Lepidoptera</taxon>
        <taxon>Glossata</taxon>
        <taxon>Ditrysia</taxon>
        <taxon>Noctuoidea</taxon>
        <taxon>Noctuidae</taxon>
        <taxon>Amphipyrinae</taxon>
        <taxon>Spodoptera</taxon>
    </lineage>
</organism>
<dbReference type="GO" id="GO:0008270">
    <property type="term" value="F:zinc ion binding"/>
    <property type="evidence" value="ECO:0007669"/>
    <property type="project" value="UniProtKB-KW"/>
</dbReference>
<reference evidence="11" key="1">
    <citation type="journal article" date="2021" name="G3 (Bethesda)">
        <title>Genome and transcriptome analysis of the beet armyworm Spodoptera exigua reveals targets for pest control. .</title>
        <authorList>
            <person name="Simon S."/>
            <person name="Breeschoten T."/>
            <person name="Jansen H.J."/>
            <person name="Dirks R.P."/>
            <person name="Schranz M.E."/>
            <person name="Ros V.I.D."/>
        </authorList>
    </citation>
    <scope>NUCLEOTIDE SEQUENCE</scope>
    <source>
        <strain evidence="11">TB_SE_WUR_2020</strain>
    </source>
</reference>
<dbReference type="SMART" id="SM00614">
    <property type="entry name" value="ZnF_BED"/>
    <property type="match status" value="1"/>
</dbReference>
<dbReference type="SUPFAM" id="SSF57667">
    <property type="entry name" value="beta-beta-alpha zinc fingers"/>
    <property type="match status" value="1"/>
</dbReference>
<feature type="compositionally biased region" description="Low complexity" evidence="9">
    <location>
        <begin position="75"/>
        <end position="85"/>
    </location>
</feature>
<gene>
    <name evidence="11" type="ORF">HF086_011935</name>
</gene>
<dbReference type="PANTHER" id="PTHR46481">
    <property type="entry name" value="ZINC FINGER BED DOMAIN-CONTAINING PROTEIN 4"/>
    <property type="match status" value="1"/>
</dbReference>
<evidence type="ECO:0000256" key="6">
    <source>
        <dbReference type="ARBA" id="ARBA00023163"/>
    </source>
</evidence>
<evidence type="ECO:0000256" key="1">
    <source>
        <dbReference type="ARBA" id="ARBA00004123"/>
    </source>
</evidence>
<evidence type="ECO:0000313" key="11">
    <source>
        <dbReference type="EMBL" id="KAH9632474.1"/>
    </source>
</evidence>
<dbReference type="PROSITE" id="PS50808">
    <property type="entry name" value="ZF_BED"/>
    <property type="match status" value="1"/>
</dbReference>
<dbReference type="PANTHER" id="PTHR46481:SF10">
    <property type="entry name" value="ZINC FINGER BED DOMAIN-CONTAINING PROTEIN 39"/>
    <property type="match status" value="1"/>
</dbReference>
<proteinExistence type="predicted"/>
<evidence type="ECO:0000256" key="9">
    <source>
        <dbReference type="SAM" id="MobiDB-lite"/>
    </source>
</evidence>
<evidence type="ECO:0000256" key="4">
    <source>
        <dbReference type="ARBA" id="ARBA00022833"/>
    </source>
</evidence>
<dbReference type="Proteomes" id="UP000814243">
    <property type="component" value="Unassembled WGS sequence"/>
</dbReference>
<dbReference type="Gene3D" id="1.10.10.1070">
    <property type="entry name" value="Zinc finger, BED domain-containing"/>
    <property type="match status" value="1"/>
</dbReference>
<sequence>MRPRGKSVAWDHFTDKGQQMAVCNICKIQLSFKSSVSNLTKHLKRKHPFISLVGRNEVPAPVIAAQTSQQPPPSDQVQSSPSTQTAGIIRQVEGQPGPSTNLVRLAQPGSRTIASYIYKKNADKCKSDIDKLIMNLFIMDFQPFRIVEVKGFRQLIQYAFSFYTIPTRKYFSNNLLPSRYESLKVSKMAEVANDVESISITADIWTSSTTDSYMGITGHYISKNEITLKSILLDCVVRRITYKCQLSNRTAANNKRMASVRKSCVSSIR</sequence>
<keyword evidence="6" id="KW-0804">Transcription</keyword>
<dbReference type="AlphaFoldDB" id="A0A922M937"/>
<evidence type="ECO:0000256" key="2">
    <source>
        <dbReference type="ARBA" id="ARBA00022723"/>
    </source>
</evidence>
<comment type="subcellular location">
    <subcellularLocation>
        <location evidence="1">Nucleus</location>
    </subcellularLocation>
</comment>
<keyword evidence="7" id="KW-0539">Nucleus</keyword>